<dbReference type="Proteomes" id="UP001565471">
    <property type="component" value="Unassembled WGS sequence"/>
</dbReference>
<accession>A0ABV4FAJ6</accession>
<gene>
    <name evidence="1" type="ORF">ABIF29_007284</name>
</gene>
<sequence length="130" mass="15340">MIWYKDATITLVRVHAPPTFNDFLELERWIGDNPNDEDDEETNAEIVYLREIEKYVTRMGYFDSLLEAHATDELFFLACTKFYKAGYLTEQPAQVVAALTLEALMRHRRDRKRSIEFLAGLMNQFRAREN</sequence>
<evidence type="ECO:0000313" key="2">
    <source>
        <dbReference type="Proteomes" id="UP001565471"/>
    </source>
</evidence>
<evidence type="ECO:0000313" key="1">
    <source>
        <dbReference type="EMBL" id="MEY9320485.1"/>
    </source>
</evidence>
<organism evidence="1 2">
    <name type="scientific">Bradyrhizobium elkanii</name>
    <dbReference type="NCBI Taxonomy" id="29448"/>
    <lineage>
        <taxon>Bacteria</taxon>
        <taxon>Pseudomonadati</taxon>
        <taxon>Pseudomonadota</taxon>
        <taxon>Alphaproteobacteria</taxon>
        <taxon>Hyphomicrobiales</taxon>
        <taxon>Nitrobacteraceae</taxon>
        <taxon>Bradyrhizobium</taxon>
    </lineage>
</organism>
<keyword evidence="2" id="KW-1185">Reference proteome</keyword>
<name>A0ABV4FAJ6_BRAEL</name>
<dbReference type="EMBL" id="JBGBZA010000002">
    <property type="protein sequence ID" value="MEY9320485.1"/>
    <property type="molecule type" value="Genomic_DNA"/>
</dbReference>
<protein>
    <submittedName>
        <fullName evidence="1">Uncharacterized protein</fullName>
    </submittedName>
</protein>
<comment type="caution">
    <text evidence="1">The sequence shown here is derived from an EMBL/GenBank/DDBJ whole genome shotgun (WGS) entry which is preliminary data.</text>
</comment>
<dbReference type="RefSeq" id="WP_253576922.1">
    <property type="nucleotide sequence ID" value="NZ_CP126026.1"/>
</dbReference>
<reference evidence="1 2" key="1">
    <citation type="submission" date="2024-07" db="EMBL/GenBank/DDBJ databases">
        <title>Genomic Encyclopedia of Type Strains, Phase V (KMG-V): Genome sequencing to study the core and pangenomes of soil and plant-associated prokaryotes.</title>
        <authorList>
            <person name="Whitman W."/>
        </authorList>
    </citation>
    <scope>NUCLEOTIDE SEQUENCE [LARGE SCALE GENOMIC DNA]</scope>
    <source>
        <strain evidence="1 2">USDA 415</strain>
    </source>
</reference>
<proteinExistence type="predicted"/>